<dbReference type="KEGG" id="rmo:MCI_06740"/>
<keyword evidence="2" id="KW-1185">Reference proteome</keyword>
<dbReference type="HOGENOM" id="CLU_2571651_0_0_5"/>
<evidence type="ECO:0000313" key="2">
    <source>
        <dbReference type="Proteomes" id="UP000008008"/>
    </source>
</evidence>
<protein>
    <submittedName>
        <fullName evidence="1">Ankyrin repeat-containing protein</fullName>
    </submittedName>
</protein>
<dbReference type="InterPro" id="IPR036770">
    <property type="entry name" value="Ankyrin_rpt-contain_sf"/>
</dbReference>
<gene>
    <name evidence="1" type="ordered locus">MCI_06740</name>
</gene>
<dbReference type="EMBL" id="CP003340">
    <property type="protein sequence ID" value="AFC74133.1"/>
    <property type="molecule type" value="Genomic_DNA"/>
</dbReference>
<dbReference type="Proteomes" id="UP000008008">
    <property type="component" value="Chromosome"/>
</dbReference>
<sequence length="81" mass="9547">MMNDHENNLFATLAFGELSEVQALLKKGVNLDEHKNTRGETALHHTLFRTELNYYLNIMLVLILRIITDKRFYINSYHLIL</sequence>
<accession>H8KDE2</accession>
<proteinExistence type="predicted"/>
<organism evidence="1 2">
    <name type="scientific">Rickettsia montanensis (strain OSU 85-930)</name>
    <dbReference type="NCBI Taxonomy" id="1105114"/>
    <lineage>
        <taxon>Bacteria</taxon>
        <taxon>Pseudomonadati</taxon>
        <taxon>Pseudomonadota</taxon>
        <taxon>Alphaproteobacteria</taxon>
        <taxon>Rickettsiales</taxon>
        <taxon>Rickettsiaceae</taxon>
        <taxon>Rickettsieae</taxon>
        <taxon>Rickettsia</taxon>
        <taxon>spotted fever group</taxon>
    </lineage>
</organism>
<name>H8KDE2_RICMS</name>
<evidence type="ECO:0000313" key="1">
    <source>
        <dbReference type="EMBL" id="AFC74133.1"/>
    </source>
</evidence>
<reference evidence="2" key="1">
    <citation type="submission" date="2012-02" db="EMBL/GenBank/DDBJ databases">
        <title>Complete genome sequence of Rickettsia montanensis strain OSU 85-930.</title>
        <authorList>
            <person name="Johnson S.L."/>
            <person name="Munk A.C."/>
            <person name="Han S."/>
            <person name="Bruce D.C."/>
            <person name="Dasch G.A."/>
        </authorList>
    </citation>
    <scope>NUCLEOTIDE SEQUENCE [LARGE SCALE GENOMIC DNA]</scope>
    <source>
        <strain evidence="2">OSU 85-930</strain>
    </source>
</reference>
<dbReference type="Gene3D" id="1.25.40.20">
    <property type="entry name" value="Ankyrin repeat-containing domain"/>
    <property type="match status" value="1"/>
</dbReference>
<dbReference type="AlphaFoldDB" id="H8KDE2"/>